<name>G4TCQ6_SERID</name>
<dbReference type="Pfam" id="PF08631">
    <property type="entry name" value="SPO22"/>
    <property type="match status" value="1"/>
</dbReference>
<accession>G4TCQ6</accession>
<dbReference type="Proteomes" id="UP000007148">
    <property type="component" value="Unassembled WGS sequence"/>
</dbReference>
<evidence type="ECO:0000256" key="3">
    <source>
        <dbReference type="SAM" id="Coils"/>
    </source>
</evidence>
<protein>
    <recommendedName>
        <fullName evidence="2">Protein ZIP4 homolog</fullName>
    </recommendedName>
</protein>
<dbReference type="InterPro" id="IPR013940">
    <property type="entry name" value="Spo22/ZIP4/TEX11"/>
</dbReference>
<keyword evidence="1" id="KW-0469">Meiosis</keyword>
<dbReference type="eggNOG" id="KOG4814">
    <property type="taxonomic scope" value="Eukaryota"/>
</dbReference>
<dbReference type="InterPro" id="IPR039057">
    <property type="entry name" value="Spo22/ZIP4"/>
</dbReference>
<dbReference type="InterPro" id="IPR011990">
    <property type="entry name" value="TPR-like_helical_dom_sf"/>
</dbReference>
<evidence type="ECO:0000313" key="4">
    <source>
        <dbReference type="EMBL" id="CCA69099.1"/>
    </source>
</evidence>
<dbReference type="Gene3D" id="1.25.40.10">
    <property type="entry name" value="Tetratricopeptide repeat domain"/>
    <property type="match status" value="1"/>
</dbReference>
<dbReference type="PANTHER" id="PTHR40375">
    <property type="entry name" value="SPORULATION-SPECIFIC PROTEIN 22"/>
    <property type="match status" value="1"/>
</dbReference>
<comment type="caution">
    <text evidence="4">The sequence shown here is derived from an EMBL/GenBank/DDBJ whole genome shotgun (WGS) entry which is preliminary data.</text>
</comment>
<dbReference type="InParanoid" id="G4TCQ6"/>
<dbReference type="GO" id="GO:0090173">
    <property type="term" value="P:regulation of synaptonemal complex assembly"/>
    <property type="evidence" value="ECO:0007669"/>
    <property type="project" value="InterPro"/>
</dbReference>
<dbReference type="AlphaFoldDB" id="G4TCQ6"/>
<evidence type="ECO:0000256" key="2">
    <source>
        <dbReference type="ARBA" id="ARBA00031845"/>
    </source>
</evidence>
<gene>
    <name evidence="4" type="ORF">PIIN_02999</name>
</gene>
<organism evidence="4 5">
    <name type="scientific">Serendipita indica (strain DSM 11827)</name>
    <name type="common">Root endophyte fungus</name>
    <name type="synonym">Piriformospora indica</name>
    <dbReference type="NCBI Taxonomy" id="1109443"/>
    <lineage>
        <taxon>Eukaryota</taxon>
        <taxon>Fungi</taxon>
        <taxon>Dikarya</taxon>
        <taxon>Basidiomycota</taxon>
        <taxon>Agaricomycotina</taxon>
        <taxon>Agaricomycetes</taxon>
        <taxon>Sebacinales</taxon>
        <taxon>Serendipitaceae</taxon>
        <taxon>Serendipita</taxon>
    </lineage>
</organism>
<evidence type="ECO:0000256" key="1">
    <source>
        <dbReference type="ARBA" id="ARBA00023254"/>
    </source>
</evidence>
<sequence>MDEEAARFTERLDFEGLQTIRKYIPAAFISCLTGVMIWNAVTYMRIGDTTSSEAFAAARYAGYRLIEAGLDSNPSEQALITILELSSKVGAAFASADTTDMADEVLTVAASYEHTLNTRPQKWRRRGRHATIDVARYMLDKIEDRYLEILDPRDVEVVVNQVITIGRSIAKDPDANNPSESEAERADKAVGWIQRAFAILDKRHLDLATFSQLRKLVLRSLSRAYYLASSIKPDYLERAHTTLRELFQVLEQSKEKTVDEYQQLRRMNLALSRKRKTSVHELEAILFPLIDDMVLSEESLQDILLELRRISKAHHALVFQCLDRLLRKALSNREAHDLVDKLLISLIMHVKTASDHEASVAIVRDSLDVIAETQDYQLEKIPATATLTLLWQYGDQCYNAKKWSDAADWFLLGTHDAFVSVMEMAGSKCLRKAALCRIQDGHYARASEHIERCSSKEATTSYLAFLVAAHQGRTDEAIHALGTMINATDFDRKMLMLAMNLARQLENQSLLHAILERLLETLRRDGDVDEAVQRFTLIRCLVRLTLSLMEHPGAETKQLLPILRRHFETGLTVLRETANSENKIVVNKDVSWLWRTAYNCAVKGLGTWADADVTNMFVLARRYMDASCSMALLEPEADIQGHRILAQFAAVSGQLFSARAEERPEQKEIDNLQALIEDQLRGEPEESTNRSRSQTIFHLSLVYQAEIFAELKEWEAISTRLKTSGQKLVVPITTYEAIADILWSDKSCPVVVLYDCLESIVKMTTTQGQISIKKFSRWMRAICTILLSKGRVQDRSKALSYVQQAIVILKEYGTGDEPTSEMCYPEDERSWLLSTAFNTGIECMRSLQVREAQEWLEAATQLCDYVRGSPREKVEATYRQFLAQYGH</sequence>
<keyword evidence="3" id="KW-0175">Coiled coil</keyword>
<dbReference type="OrthoDB" id="65716at2759"/>
<keyword evidence="5" id="KW-1185">Reference proteome</keyword>
<evidence type="ECO:0000313" key="5">
    <source>
        <dbReference type="Proteomes" id="UP000007148"/>
    </source>
</evidence>
<dbReference type="PANTHER" id="PTHR40375:SF2">
    <property type="entry name" value="SPORULATION-SPECIFIC PROTEIN 22"/>
    <property type="match status" value="1"/>
</dbReference>
<dbReference type="STRING" id="1109443.G4TCQ6"/>
<proteinExistence type="predicted"/>
<dbReference type="OMA" id="KLSRWIR"/>
<feature type="coiled-coil region" evidence="3">
    <location>
        <begin position="236"/>
        <end position="267"/>
    </location>
</feature>
<dbReference type="HOGENOM" id="CLU_006898_0_0_1"/>
<dbReference type="EMBL" id="CAFZ01000047">
    <property type="protein sequence ID" value="CCA69099.1"/>
    <property type="molecule type" value="Genomic_DNA"/>
</dbReference>
<reference evidence="4 5" key="1">
    <citation type="journal article" date="2011" name="PLoS Pathog.">
        <title>Endophytic Life Strategies Decoded by Genome and Transcriptome Analyses of the Mutualistic Root Symbiont Piriformospora indica.</title>
        <authorList>
            <person name="Zuccaro A."/>
            <person name="Lahrmann U."/>
            <person name="Guldener U."/>
            <person name="Langen G."/>
            <person name="Pfiffi S."/>
            <person name="Biedenkopf D."/>
            <person name="Wong P."/>
            <person name="Samans B."/>
            <person name="Grimm C."/>
            <person name="Basiewicz M."/>
            <person name="Murat C."/>
            <person name="Martin F."/>
            <person name="Kogel K.H."/>
        </authorList>
    </citation>
    <scope>NUCLEOTIDE SEQUENCE [LARGE SCALE GENOMIC DNA]</scope>
    <source>
        <strain evidence="4 5">DSM 11827</strain>
    </source>
</reference>
<dbReference type="GO" id="GO:0051321">
    <property type="term" value="P:meiotic cell cycle"/>
    <property type="evidence" value="ECO:0007669"/>
    <property type="project" value="UniProtKB-KW"/>
</dbReference>